<dbReference type="SMART" id="SM00952">
    <property type="entry name" value="RAP"/>
    <property type="match status" value="1"/>
</dbReference>
<comment type="caution">
    <text evidence="3">The sequence shown here is derived from an EMBL/GenBank/DDBJ whole genome shotgun (WGS) entry which is preliminary data.</text>
</comment>
<dbReference type="InterPro" id="IPR050870">
    <property type="entry name" value="FAST_kinase"/>
</dbReference>
<protein>
    <recommendedName>
        <fullName evidence="2">RAP domain-containing protein</fullName>
    </recommendedName>
</protein>
<organism evidence="3 4">
    <name type="scientific">Prototheca wickerhamii</name>
    <dbReference type="NCBI Taxonomy" id="3111"/>
    <lineage>
        <taxon>Eukaryota</taxon>
        <taxon>Viridiplantae</taxon>
        <taxon>Chlorophyta</taxon>
        <taxon>core chlorophytes</taxon>
        <taxon>Trebouxiophyceae</taxon>
        <taxon>Chlorellales</taxon>
        <taxon>Chlorellaceae</taxon>
        <taxon>Prototheca</taxon>
    </lineage>
</organism>
<reference evidence="3" key="1">
    <citation type="submission" date="2021-01" db="EMBL/GenBank/DDBJ databases">
        <authorList>
            <person name="Eckstrom K.M.E."/>
        </authorList>
    </citation>
    <scope>NUCLEOTIDE SEQUENCE</scope>
    <source>
        <strain evidence="3">UVCC 0001</strain>
    </source>
</reference>
<dbReference type="EMBL" id="JASFZW010000002">
    <property type="protein sequence ID" value="KAK2080103.1"/>
    <property type="molecule type" value="Genomic_DNA"/>
</dbReference>
<dbReference type="PANTHER" id="PTHR21228:SF40">
    <property type="entry name" value="LD45607P"/>
    <property type="match status" value="1"/>
</dbReference>
<evidence type="ECO:0000256" key="1">
    <source>
        <dbReference type="SAM" id="MobiDB-lite"/>
    </source>
</evidence>
<dbReference type="Pfam" id="PF26188">
    <property type="entry name" value="RESC6"/>
    <property type="match status" value="2"/>
</dbReference>
<sequence>MTSARDAQTILDIIANESDKFDSICMATAIHRLAGLKGAPNLHAQIVQSPAFFKLKKLMLERRKVSSARNISNTLWSLAKMNHHPGDEFLQAYAEENAAKAAEGNAQNTANTLWAFATLGYNPGEAVLRALSTAVLAKVGEFTAQNISNTLGTPGPEVVTALARETVAKLATFVPQAMSNSLWALSKLELLRDLAAAALRRLPEFSPQNLSNTLWGLAKLGVYHRDLFEAGVQHAMRILHTLQPQTVANTLWAFAALDVCPDPAFVRAVTPCVARQIGEFSPQNLSNTAWALATLKEHAALRDLWCPIIVEVIAETHRRLVSGDERVLSAFSRQHLSNTLWALATLEYDPGKAVMAALGAAQATRVPTCIPQEMANSVWAFARLGAHSPELLAAVARESVPRIAEYSPQNLSNLVWSFAKIGFLDAPLMEAATAHALAVREEMALQHLSNVLWAYATFKFTQAAFQEGMRDEVKRRLREEQLNLQQISNMLWSMAVLEILDEESWRMFVRALEPTNTGLAPAQLPAEALSQVFQALMLMQVTLPDGDWGLPEDLRLAARNSWLANTKVVTISEFHSEVSRLLLSMGVAHDFEHLTQDRLFSVDIALSNEKIALEVDGPHHFTVNTLEPMADMYWRRTLLRARGWRVVSVPFYHWSGTEDEDRKALLRRLIAQAREEPAPEITVTELAEPQAEDGAEKGLREGDES</sequence>
<dbReference type="Pfam" id="PF08373">
    <property type="entry name" value="RAP"/>
    <property type="match status" value="1"/>
</dbReference>
<dbReference type="InterPro" id="IPR013584">
    <property type="entry name" value="RAP"/>
</dbReference>
<gene>
    <name evidence="3" type="ORF">QBZ16_002499</name>
</gene>
<dbReference type="Proteomes" id="UP001255856">
    <property type="component" value="Unassembled WGS sequence"/>
</dbReference>
<evidence type="ECO:0000259" key="2">
    <source>
        <dbReference type="PROSITE" id="PS51286"/>
    </source>
</evidence>
<dbReference type="InterPro" id="IPR058917">
    <property type="entry name" value="RESC6_dom"/>
</dbReference>
<accession>A0AAD9MMS6</accession>
<keyword evidence="4" id="KW-1185">Reference proteome</keyword>
<feature type="compositionally biased region" description="Basic and acidic residues" evidence="1">
    <location>
        <begin position="694"/>
        <end position="705"/>
    </location>
</feature>
<dbReference type="GO" id="GO:0000963">
    <property type="term" value="P:mitochondrial RNA processing"/>
    <property type="evidence" value="ECO:0007669"/>
    <property type="project" value="TreeGrafter"/>
</dbReference>
<dbReference type="GO" id="GO:0003723">
    <property type="term" value="F:RNA binding"/>
    <property type="evidence" value="ECO:0007669"/>
    <property type="project" value="TreeGrafter"/>
</dbReference>
<evidence type="ECO:0000313" key="4">
    <source>
        <dbReference type="Proteomes" id="UP001255856"/>
    </source>
</evidence>
<feature type="region of interest" description="Disordered" evidence="1">
    <location>
        <begin position="678"/>
        <end position="705"/>
    </location>
</feature>
<dbReference type="GO" id="GO:0005759">
    <property type="term" value="C:mitochondrial matrix"/>
    <property type="evidence" value="ECO:0007669"/>
    <property type="project" value="TreeGrafter"/>
</dbReference>
<dbReference type="AlphaFoldDB" id="A0AAD9MMS6"/>
<evidence type="ECO:0000313" key="3">
    <source>
        <dbReference type="EMBL" id="KAK2080103.1"/>
    </source>
</evidence>
<proteinExistence type="predicted"/>
<dbReference type="GO" id="GO:0035770">
    <property type="term" value="C:ribonucleoprotein granule"/>
    <property type="evidence" value="ECO:0007669"/>
    <property type="project" value="TreeGrafter"/>
</dbReference>
<dbReference type="PANTHER" id="PTHR21228">
    <property type="entry name" value="FAST LEU-RICH DOMAIN-CONTAINING"/>
    <property type="match status" value="1"/>
</dbReference>
<dbReference type="PROSITE" id="PS51286">
    <property type="entry name" value="RAP"/>
    <property type="match status" value="1"/>
</dbReference>
<dbReference type="GO" id="GO:0044528">
    <property type="term" value="P:regulation of mitochondrial mRNA stability"/>
    <property type="evidence" value="ECO:0007669"/>
    <property type="project" value="TreeGrafter"/>
</dbReference>
<feature type="domain" description="RAP" evidence="2">
    <location>
        <begin position="611"/>
        <end position="668"/>
    </location>
</feature>
<name>A0AAD9MMS6_PROWI</name>